<dbReference type="EMBL" id="CABFJX010000007">
    <property type="protein sequence ID" value="VTT57081.1"/>
    <property type="molecule type" value="Genomic_DNA"/>
</dbReference>
<reference evidence="1" key="1">
    <citation type="submission" date="2019-05" db="EMBL/GenBank/DDBJ databases">
        <authorList>
            <person name="Piombo E."/>
        </authorList>
    </citation>
    <scope>NUCLEOTIDE SEQUENCE</scope>
    <source>
        <strain evidence="1">C2S</strain>
    </source>
</reference>
<gene>
    <name evidence="1" type="ORF">C2S_13479</name>
</gene>
<evidence type="ECO:0000313" key="2">
    <source>
        <dbReference type="Proteomes" id="UP000760494"/>
    </source>
</evidence>
<proteinExistence type="predicted"/>
<accession>A0A2H3R8E8</accession>
<evidence type="ECO:0000313" key="1">
    <source>
        <dbReference type="EMBL" id="VTT57081.1"/>
    </source>
</evidence>
<dbReference type="Proteomes" id="UP000760494">
    <property type="component" value="Unassembled WGS sequence"/>
</dbReference>
<name>A0A2H3R8E8_FUSFU</name>
<protein>
    <submittedName>
        <fullName evidence="1">Uncharacterized protein</fullName>
    </submittedName>
</protein>
<dbReference type="AlphaFoldDB" id="A0A2H3R8E8"/>
<sequence>MRSHTPVSIRGSLPQAHAVFPQPRDRTRYDTTQLAQVDLPSAAHTLDTRFTTLLTKPQSCVVLALRSHPIPFCSQCPKQKLPEFSPSLRKSVP</sequence>
<comment type="caution">
    <text evidence="1">The sequence shown here is derived from an EMBL/GenBank/DDBJ whole genome shotgun (WGS) entry which is preliminary data.</text>
</comment>
<organism evidence="1 2">
    <name type="scientific">Fusarium fujikuroi</name>
    <name type="common">Bakanae and foot rot disease fungus</name>
    <name type="synonym">Gibberella fujikuroi</name>
    <dbReference type="NCBI Taxonomy" id="5127"/>
    <lineage>
        <taxon>Eukaryota</taxon>
        <taxon>Fungi</taxon>
        <taxon>Dikarya</taxon>
        <taxon>Ascomycota</taxon>
        <taxon>Pezizomycotina</taxon>
        <taxon>Sordariomycetes</taxon>
        <taxon>Hypocreomycetidae</taxon>
        <taxon>Hypocreales</taxon>
        <taxon>Nectriaceae</taxon>
        <taxon>Fusarium</taxon>
        <taxon>Fusarium fujikuroi species complex</taxon>
    </lineage>
</organism>
<dbReference type="OrthoDB" id="10465719at2759"/>